<evidence type="ECO:0008006" key="4">
    <source>
        <dbReference type="Google" id="ProtNLM"/>
    </source>
</evidence>
<gene>
    <name evidence="2" type="ORF">PS723_05298</name>
</gene>
<accession>A0A5E7F6Q4</accession>
<keyword evidence="1" id="KW-0472">Membrane</keyword>
<proteinExistence type="predicted"/>
<feature type="transmembrane region" description="Helical" evidence="1">
    <location>
        <begin position="54"/>
        <end position="72"/>
    </location>
</feature>
<dbReference type="Proteomes" id="UP000379480">
    <property type="component" value="Unassembled WGS sequence"/>
</dbReference>
<name>A0A5E7F6Q4_PSEFL</name>
<dbReference type="OrthoDB" id="328338at2"/>
<reference evidence="2 3" key="1">
    <citation type="submission" date="2019-09" db="EMBL/GenBank/DDBJ databases">
        <authorList>
            <person name="Chandra G."/>
            <person name="Truman W A."/>
        </authorList>
    </citation>
    <scope>NUCLEOTIDE SEQUENCE [LARGE SCALE GENOMIC DNA]</scope>
    <source>
        <strain evidence="2">PS723</strain>
    </source>
</reference>
<evidence type="ECO:0000256" key="1">
    <source>
        <dbReference type="SAM" id="Phobius"/>
    </source>
</evidence>
<feature type="transmembrane region" description="Helical" evidence="1">
    <location>
        <begin position="29"/>
        <end position="48"/>
    </location>
</feature>
<feature type="transmembrane region" description="Helical" evidence="1">
    <location>
        <begin position="121"/>
        <end position="142"/>
    </location>
</feature>
<feature type="transmembrane region" description="Helical" evidence="1">
    <location>
        <begin position="170"/>
        <end position="192"/>
    </location>
</feature>
<organism evidence="2 3">
    <name type="scientific">Pseudomonas fluorescens</name>
    <dbReference type="NCBI Taxonomy" id="294"/>
    <lineage>
        <taxon>Bacteria</taxon>
        <taxon>Pseudomonadati</taxon>
        <taxon>Pseudomonadota</taxon>
        <taxon>Gammaproteobacteria</taxon>
        <taxon>Pseudomonadales</taxon>
        <taxon>Pseudomonadaceae</taxon>
        <taxon>Pseudomonas</taxon>
    </lineage>
</organism>
<sequence>MEDIDKSKVLQQEYFHLQSAIDAFDSRALTIKAWSVTFGFATLVGSAIFNEPAVSFVVFISGLLFWCIEASWKTFQDAYYQRVKVLEVYFEKPTGELAPLQIHRAWNNAYKTNRIATFAKVLFYPHVMLPHVAVALFGLVFYDIFPVNHELPASVFPIVESPQPMTLKDLIIIIVTVIGVPAALLAAWKALVEFRVGNTEKQRENRHKQASAAKEELKSLFSDPLAHAAMRMTDWTGRYYLIDGTSVPILTEDVISGLRTHNLNFSRKELFIRDCFESFFDHILMIEHLVSIDYINYEEIEVPLKYYASKIALNLHIYNDFLTDYGYQKAKELFLRVADVTPPPPTKV</sequence>
<protein>
    <recommendedName>
        <fullName evidence="4">Transmembrane protein</fullName>
    </recommendedName>
</protein>
<dbReference type="RefSeq" id="WP_150806569.1">
    <property type="nucleotide sequence ID" value="NZ_CABVHY010000033.1"/>
</dbReference>
<keyword evidence="1" id="KW-1133">Transmembrane helix</keyword>
<dbReference type="AlphaFoldDB" id="A0A5E7F6Q4"/>
<dbReference type="EMBL" id="CABVHY010000033">
    <property type="protein sequence ID" value="VVO34935.1"/>
    <property type="molecule type" value="Genomic_DNA"/>
</dbReference>
<evidence type="ECO:0000313" key="2">
    <source>
        <dbReference type="EMBL" id="VVO34935.1"/>
    </source>
</evidence>
<evidence type="ECO:0000313" key="3">
    <source>
        <dbReference type="Proteomes" id="UP000379480"/>
    </source>
</evidence>
<keyword evidence="1" id="KW-0812">Transmembrane</keyword>